<dbReference type="SUPFAM" id="SSF52540">
    <property type="entry name" value="P-loop containing nucleoside triphosphate hydrolases"/>
    <property type="match status" value="1"/>
</dbReference>
<keyword evidence="4" id="KW-0479">Metal-binding</keyword>
<dbReference type="GO" id="GO:0005524">
    <property type="term" value="F:ATP binding"/>
    <property type="evidence" value="ECO:0007669"/>
    <property type="project" value="UniProtKB-KW"/>
</dbReference>
<comment type="similarity">
    <text evidence="2 16">Belongs to the ORC1 family.</text>
</comment>
<dbReference type="PaxDb" id="3827-XP_004503600.1"/>
<dbReference type="GO" id="GO:0006270">
    <property type="term" value="P:DNA replication initiation"/>
    <property type="evidence" value="ECO:0007669"/>
    <property type="project" value="TreeGrafter"/>
</dbReference>
<accession>A0A1S2YF94</accession>
<dbReference type="Pfam" id="PF17872">
    <property type="entry name" value="AAA_lid_10"/>
    <property type="match status" value="1"/>
</dbReference>
<evidence type="ECO:0000256" key="5">
    <source>
        <dbReference type="ARBA" id="ARBA00022741"/>
    </source>
</evidence>
<keyword evidence="5 16" id="KW-0547">Nucleotide-binding</keyword>
<dbReference type="Gene3D" id="2.30.30.490">
    <property type="match status" value="1"/>
</dbReference>
<dbReference type="PANTHER" id="PTHR10763">
    <property type="entry name" value="CELL DIVISION CONTROL PROTEIN 6-RELATED"/>
    <property type="match status" value="1"/>
</dbReference>
<evidence type="ECO:0000256" key="9">
    <source>
        <dbReference type="ARBA" id="ARBA00022842"/>
    </source>
</evidence>
<dbReference type="SMART" id="SM00382">
    <property type="entry name" value="AAA"/>
    <property type="match status" value="1"/>
</dbReference>
<dbReference type="Gene3D" id="1.10.8.60">
    <property type="match status" value="1"/>
</dbReference>
<dbReference type="FunFam" id="3.40.50.300:FF:000199">
    <property type="entry name" value="Origin recognition complex subunit 1"/>
    <property type="match status" value="1"/>
</dbReference>
<keyword evidence="13" id="KW-0804">Transcription</keyword>
<dbReference type="GO" id="GO:0005664">
    <property type="term" value="C:nuclear origin of replication recognition complex"/>
    <property type="evidence" value="ECO:0007669"/>
    <property type="project" value="TreeGrafter"/>
</dbReference>
<gene>
    <name evidence="21" type="primary">LOC101491782</name>
</gene>
<evidence type="ECO:0000256" key="12">
    <source>
        <dbReference type="ARBA" id="ARBA00023159"/>
    </source>
</evidence>
<keyword evidence="12" id="KW-0010">Activator</keyword>
<dbReference type="Pfam" id="PF01426">
    <property type="entry name" value="BAH"/>
    <property type="match status" value="1"/>
</dbReference>
<evidence type="ECO:0000256" key="7">
    <source>
        <dbReference type="ARBA" id="ARBA00022833"/>
    </source>
</evidence>
<evidence type="ECO:0000256" key="6">
    <source>
        <dbReference type="ARBA" id="ARBA00022771"/>
    </source>
</evidence>
<evidence type="ECO:0000256" key="1">
    <source>
        <dbReference type="ARBA" id="ARBA00004123"/>
    </source>
</evidence>
<dbReference type="GeneID" id="101491782"/>
<feature type="region of interest" description="Disordered" evidence="17">
    <location>
        <begin position="416"/>
        <end position="446"/>
    </location>
</feature>
<dbReference type="FunFam" id="2.30.30.490:FF:000020">
    <property type="entry name" value="Origin recognition complex subunit 1"/>
    <property type="match status" value="1"/>
</dbReference>
<keyword evidence="3 16" id="KW-0235">DNA replication</keyword>
<evidence type="ECO:0000259" key="19">
    <source>
        <dbReference type="PROSITE" id="PS51038"/>
    </source>
</evidence>
<reference evidence="20" key="1">
    <citation type="journal article" date="2013" name="Nat. Biotechnol.">
        <title>Draft genome sequence of chickpea (Cicer arietinum) provides a resource for trait improvement.</title>
        <authorList>
            <person name="Varshney R.K."/>
            <person name="Song C."/>
            <person name="Saxena R.K."/>
            <person name="Azam S."/>
            <person name="Yu S."/>
            <person name="Sharpe A.G."/>
            <person name="Cannon S."/>
            <person name="Baek J."/>
            <person name="Rosen B.D."/>
            <person name="Tar'an B."/>
            <person name="Millan T."/>
            <person name="Zhang X."/>
            <person name="Ramsay L.D."/>
            <person name="Iwata A."/>
            <person name="Wang Y."/>
            <person name="Nelson W."/>
            <person name="Farmer A.D."/>
            <person name="Gaur P.M."/>
            <person name="Soderlund C."/>
            <person name="Penmetsa R.V."/>
            <person name="Xu C."/>
            <person name="Bharti A.K."/>
            <person name="He W."/>
            <person name="Winter P."/>
            <person name="Zhao S."/>
            <person name="Hane J.K."/>
            <person name="Carrasquilla-Garcia N."/>
            <person name="Condie J.A."/>
            <person name="Upadhyaya H.D."/>
            <person name="Luo M.C."/>
            <person name="Thudi M."/>
            <person name="Gowda C.L."/>
            <person name="Singh N.P."/>
            <person name="Lichtenzveig J."/>
            <person name="Gali K.K."/>
            <person name="Rubio J."/>
            <person name="Nadarajan N."/>
            <person name="Dolezel J."/>
            <person name="Bansal K.C."/>
            <person name="Xu X."/>
            <person name="Edwards D."/>
            <person name="Zhang G."/>
            <person name="Kahl G."/>
            <person name="Gil J."/>
            <person name="Singh K.B."/>
            <person name="Datta S.K."/>
            <person name="Jackson S.A."/>
            <person name="Wang J."/>
            <person name="Cook D.R."/>
        </authorList>
    </citation>
    <scope>NUCLEOTIDE SEQUENCE [LARGE SCALE GENOMIC DNA]</scope>
    <source>
        <strain evidence="20">cv. CDC Frontier</strain>
    </source>
</reference>
<evidence type="ECO:0000256" key="3">
    <source>
        <dbReference type="ARBA" id="ARBA00022705"/>
    </source>
</evidence>
<dbReference type="GO" id="GO:0016887">
    <property type="term" value="F:ATP hydrolysis activity"/>
    <property type="evidence" value="ECO:0007669"/>
    <property type="project" value="InterPro"/>
</dbReference>
<dbReference type="InterPro" id="IPR013083">
    <property type="entry name" value="Znf_RING/FYVE/PHD"/>
</dbReference>
<keyword evidence="6 15" id="KW-0863">Zinc-finger</keyword>
<comment type="function">
    <text evidence="16">Component of the origin recognition complex (ORC) that binds origins of replication. DNA-binding is ATP-dependent, however specific DNA sequences that define origins of replication have not been identified so far. ORC is required to assemble the pre-replication complex necessary to initiate DNA replication.</text>
</comment>
<keyword evidence="10" id="KW-0805">Transcription regulation</keyword>
<evidence type="ECO:0000256" key="16">
    <source>
        <dbReference type="RuleBase" id="RU365058"/>
    </source>
</evidence>
<dbReference type="InterPro" id="IPR003959">
    <property type="entry name" value="ATPase_AAA_core"/>
</dbReference>
<organism evidence="20 21">
    <name type="scientific">Cicer arietinum</name>
    <name type="common">Chickpea</name>
    <name type="synonym">Garbanzo</name>
    <dbReference type="NCBI Taxonomy" id="3827"/>
    <lineage>
        <taxon>Eukaryota</taxon>
        <taxon>Viridiplantae</taxon>
        <taxon>Streptophyta</taxon>
        <taxon>Embryophyta</taxon>
        <taxon>Tracheophyta</taxon>
        <taxon>Spermatophyta</taxon>
        <taxon>Magnoliopsida</taxon>
        <taxon>eudicotyledons</taxon>
        <taxon>Gunneridae</taxon>
        <taxon>Pentapetalae</taxon>
        <taxon>rosids</taxon>
        <taxon>fabids</taxon>
        <taxon>Fabales</taxon>
        <taxon>Fabaceae</taxon>
        <taxon>Papilionoideae</taxon>
        <taxon>50 kb inversion clade</taxon>
        <taxon>NPAAA clade</taxon>
        <taxon>Hologalegina</taxon>
        <taxon>IRL clade</taxon>
        <taxon>Cicereae</taxon>
        <taxon>Cicer</taxon>
    </lineage>
</organism>
<keyword evidence="7" id="KW-0862">Zinc</keyword>
<feature type="compositionally biased region" description="Acidic residues" evidence="17">
    <location>
        <begin position="416"/>
        <end position="430"/>
    </location>
</feature>
<dbReference type="InterPro" id="IPR003593">
    <property type="entry name" value="AAA+_ATPase"/>
</dbReference>
<dbReference type="InterPro" id="IPR011011">
    <property type="entry name" value="Znf_FYVE_PHD"/>
</dbReference>
<evidence type="ECO:0000256" key="4">
    <source>
        <dbReference type="ARBA" id="ARBA00022723"/>
    </source>
</evidence>
<evidence type="ECO:0000256" key="2">
    <source>
        <dbReference type="ARBA" id="ARBA00008398"/>
    </source>
</evidence>
<dbReference type="Pfam" id="PF00628">
    <property type="entry name" value="PHD"/>
    <property type="match status" value="1"/>
</dbReference>
<dbReference type="GO" id="GO:0003688">
    <property type="term" value="F:DNA replication origin binding"/>
    <property type="evidence" value="ECO:0007669"/>
    <property type="project" value="TreeGrafter"/>
</dbReference>
<evidence type="ECO:0000313" key="21">
    <source>
        <dbReference type="RefSeq" id="XP_004503600.1"/>
    </source>
</evidence>
<dbReference type="InterPro" id="IPR019787">
    <property type="entry name" value="Znf_PHD-finger"/>
</dbReference>
<evidence type="ECO:0000256" key="8">
    <source>
        <dbReference type="ARBA" id="ARBA00022840"/>
    </source>
</evidence>
<dbReference type="PROSITE" id="PS50016">
    <property type="entry name" value="ZF_PHD_2"/>
    <property type="match status" value="1"/>
</dbReference>
<dbReference type="Pfam" id="PF09079">
    <property type="entry name" value="WHD_Cdc6"/>
    <property type="match status" value="1"/>
</dbReference>
<dbReference type="Gene3D" id="3.30.40.10">
    <property type="entry name" value="Zinc/RING finger domain, C3HC4 (zinc finger)"/>
    <property type="match status" value="1"/>
</dbReference>
<evidence type="ECO:0000256" key="11">
    <source>
        <dbReference type="ARBA" id="ARBA00023125"/>
    </source>
</evidence>
<evidence type="ECO:0000259" key="18">
    <source>
        <dbReference type="PROSITE" id="PS50016"/>
    </source>
</evidence>
<dbReference type="InterPro" id="IPR041083">
    <property type="entry name" value="AAA_lid_10"/>
</dbReference>
<feature type="compositionally biased region" description="Basic and acidic residues" evidence="17">
    <location>
        <begin position="136"/>
        <end position="156"/>
    </location>
</feature>
<dbReference type="GO" id="GO:0010385">
    <property type="term" value="F:double-stranded methylated DNA binding"/>
    <property type="evidence" value="ECO:0007669"/>
    <property type="project" value="UniProtKB-ARBA"/>
</dbReference>
<name>A0A1S2YF94_CICAR</name>
<keyword evidence="20" id="KW-1185">Reference proteome</keyword>
<evidence type="ECO:0000256" key="14">
    <source>
        <dbReference type="ARBA" id="ARBA00023242"/>
    </source>
</evidence>
<dbReference type="InterPro" id="IPR001965">
    <property type="entry name" value="Znf_PHD"/>
</dbReference>
<dbReference type="InterPro" id="IPR001025">
    <property type="entry name" value="BAH_dom"/>
</dbReference>
<dbReference type="SMART" id="SM00439">
    <property type="entry name" value="BAH"/>
    <property type="match status" value="1"/>
</dbReference>
<dbReference type="PROSITE" id="PS51038">
    <property type="entry name" value="BAH"/>
    <property type="match status" value="1"/>
</dbReference>
<dbReference type="InterPro" id="IPR019786">
    <property type="entry name" value="Zinc_finger_PHD-type_CS"/>
</dbReference>
<dbReference type="SMART" id="SM00249">
    <property type="entry name" value="PHD"/>
    <property type="match status" value="1"/>
</dbReference>
<feature type="compositionally biased region" description="Polar residues" evidence="17">
    <location>
        <begin position="1"/>
        <end position="25"/>
    </location>
</feature>
<keyword evidence="8 16" id="KW-0067">ATP-binding</keyword>
<dbReference type="AlphaFoldDB" id="A0A1S2YF94"/>
<sequence length="893" mass="101015">MATTPNKSLQSPSNPNPRSQFSPVTPKTLPTRRSTRLNSILFDSPNTPHLLDASKQSLNQHQTPKRRREFGDSSVPAARSRLDFSRKGQTATRKSAVKVRKAKYSAKLSKTSNRKGELDEIQFAPQSPELSKSRKNKVDGEKTVEPLKKRNGKGESVKVLFAPTSPEQSEIKKRKRKNGVEKTAVTTRGVAKSKVEKIGKVQYYKKVVYDGGEFEVGNDVYVKRREDATSDEEDPEVEDCRLCFSSGEDIMIECDSCLGGFHLKCLKPPLKEVPEGDWICEICEGRKMGKDVDFPKPPAGKKLVRTMRQRLQSSDLWAARIESIWKEADGSYRCRVRWYMIPEETSVGRQPHNLSRELYRTNDFANIEMESVLRHCYVMIPKLYAKATNEGDDVFLCEYEYDIHWHSFKRLADIDDEKENSEESDSDEDWNNNKESDSDTDEDVEYEEENIKIAQSQPLTSHQLAANVHKGRFSGLQKIGTKRIPEHIRCHKQTNLERAKASLLLASLPKSLPCRNKEMDEITTFIKGAISNDQCLGRCLYIHGVPGTGKTMSVLSVMRSLRSEVDAGNIKPYCFVEINGLKLASPENIYKVIYEAFTGHRVGWKEALRLLNERFVEGKKTGEEADRPCILLIDELDLLVTRNQSVLYNILDWPTKPHSKLIVIGIANTMDLPEKLLPRISSRMGIQRLCFAPYNYQQLQEIISSRLNGIDIFEKQAVEFASRKVAAISGDARRALEICRRAAEIADYHTNKLASNPDNVTEGKGLVGMGDVEAAIQEMFQAPHIQVMKNCSRLGKIFLTAMVHELYKTGMGETTFEKLAMTASCLCTSNGEVFPGYDTLLQVGCRLGECRIILCEAGAKHRLQKLQLNFPSDDVAFSLRDCKDLPWLSKYLM</sequence>
<feature type="domain" description="BAH" evidence="19">
    <location>
        <begin position="295"/>
        <end position="412"/>
    </location>
</feature>
<dbReference type="FunFam" id="1.10.8.60:FF:000082">
    <property type="entry name" value="Origin recognition complex subunit 1"/>
    <property type="match status" value="1"/>
</dbReference>
<dbReference type="FunFam" id="3.30.40.10:FF:000691">
    <property type="entry name" value="Origin recognition complex subunit 1"/>
    <property type="match status" value="1"/>
</dbReference>
<dbReference type="InterPro" id="IPR027417">
    <property type="entry name" value="P-loop_NTPase"/>
</dbReference>
<evidence type="ECO:0000256" key="13">
    <source>
        <dbReference type="ARBA" id="ARBA00023163"/>
    </source>
</evidence>
<dbReference type="InterPro" id="IPR043151">
    <property type="entry name" value="BAH_sf"/>
</dbReference>
<dbReference type="Pfam" id="PF00004">
    <property type="entry name" value="AAA"/>
    <property type="match status" value="1"/>
</dbReference>
<dbReference type="PROSITE" id="PS01359">
    <property type="entry name" value="ZF_PHD_1"/>
    <property type="match status" value="1"/>
</dbReference>
<dbReference type="Gene3D" id="3.40.50.300">
    <property type="entry name" value="P-loop containing nucleotide triphosphate hydrolases"/>
    <property type="match status" value="1"/>
</dbReference>
<dbReference type="InterPro" id="IPR050311">
    <property type="entry name" value="ORC1/CDC6"/>
</dbReference>
<dbReference type="Proteomes" id="UP000087171">
    <property type="component" value="Chromosome Ca6"/>
</dbReference>
<evidence type="ECO:0000256" key="17">
    <source>
        <dbReference type="SAM" id="MobiDB-lite"/>
    </source>
</evidence>
<evidence type="ECO:0000256" key="10">
    <source>
        <dbReference type="ARBA" id="ARBA00023015"/>
    </source>
</evidence>
<dbReference type="InterPro" id="IPR015163">
    <property type="entry name" value="Cdc6_C"/>
</dbReference>
<dbReference type="PANTHER" id="PTHR10763:SF23">
    <property type="entry name" value="ORIGIN RECOGNITION COMPLEX SUBUNIT 1"/>
    <property type="match status" value="1"/>
</dbReference>
<dbReference type="RefSeq" id="XP_073226586.1">
    <property type="nucleotide sequence ID" value="XM_073370485.1"/>
</dbReference>
<comment type="subcellular location">
    <subcellularLocation>
        <location evidence="1 16">Nucleus</location>
    </subcellularLocation>
</comment>
<feature type="compositionally biased region" description="Basic residues" evidence="17">
    <location>
        <begin position="95"/>
        <end position="104"/>
    </location>
</feature>
<feature type="domain" description="PHD-type" evidence="18">
    <location>
        <begin position="237"/>
        <end position="286"/>
    </location>
</feature>
<dbReference type="STRING" id="3827.A0A1S2YF94"/>
<keyword evidence="14 16" id="KW-0539">Nucleus</keyword>
<dbReference type="RefSeq" id="XP_004503600.1">
    <property type="nucleotide sequence ID" value="XM_004503543.3"/>
</dbReference>
<comment type="subunit">
    <text evidence="16">Component of the origin recognition complex (ORC) composed of at least ORC1, ORC2, ORC3, ORC4, ORC5 and ORC6. ORC is regulated in a cell-cycle and development dependent manner. It is sequentially assembled at the exit from anaphase of mitosis and disassembled as cells enter S phase. Binds unmodified and methylated histone H3.</text>
</comment>
<reference evidence="21" key="2">
    <citation type="submission" date="2025-08" db="UniProtKB">
        <authorList>
            <consortium name="RefSeq"/>
        </authorList>
    </citation>
    <scope>IDENTIFICATION</scope>
    <source>
        <tissue evidence="21">Etiolated seedlings</tissue>
    </source>
</reference>
<evidence type="ECO:0000313" key="20">
    <source>
        <dbReference type="Proteomes" id="UP000087171"/>
    </source>
</evidence>
<dbReference type="GO" id="GO:0003682">
    <property type="term" value="F:chromatin binding"/>
    <property type="evidence" value="ECO:0007669"/>
    <property type="project" value="InterPro"/>
</dbReference>
<protein>
    <recommendedName>
        <fullName evidence="16">Origin recognition complex subunit 1</fullName>
    </recommendedName>
</protein>
<dbReference type="SUPFAM" id="SSF57903">
    <property type="entry name" value="FYVE/PHD zinc finger"/>
    <property type="match status" value="1"/>
</dbReference>
<feature type="region of interest" description="Disordered" evidence="17">
    <location>
        <begin position="1"/>
        <end position="156"/>
    </location>
</feature>
<proteinExistence type="inferred from homology"/>
<dbReference type="GO" id="GO:0008270">
    <property type="term" value="F:zinc ion binding"/>
    <property type="evidence" value="ECO:0007669"/>
    <property type="project" value="UniProtKB-KW"/>
</dbReference>
<dbReference type="GO" id="GO:0006355">
    <property type="term" value="P:regulation of DNA-templated transcription"/>
    <property type="evidence" value="ECO:0007669"/>
    <property type="project" value="UniProtKB-ARBA"/>
</dbReference>
<evidence type="ECO:0000256" key="15">
    <source>
        <dbReference type="PROSITE-ProRule" id="PRU00146"/>
    </source>
</evidence>
<dbReference type="GO" id="GO:0033314">
    <property type="term" value="P:mitotic DNA replication checkpoint signaling"/>
    <property type="evidence" value="ECO:0007669"/>
    <property type="project" value="TreeGrafter"/>
</dbReference>
<dbReference type="OrthoDB" id="1926878at2759"/>
<keyword evidence="9" id="KW-0460">Magnesium</keyword>
<dbReference type="eggNOG" id="KOG1514">
    <property type="taxonomic scope" value="Eukaryota"/>
</dbReference>
<keyword evidence="11 16" id="KW-0238">DNA-binding</keyword>